<protein>
    <recommendedName>
        <fullName evidence="3">Serpin domain-containing protein</fullName>
    </recommendedName>
</protein>
<dbReference type="InterPro" id="IPR000215">
    <property type="entry name" value="Serpin_fam"/>
</dbReference>
<dbReference type="InterPro" id="IPR023796">
    <property type="entry name" value="Serpin_dom"/>
</dbReference>
<accession>A0ABN1TBP3</accession>
<dbReference type="PANTHER" id="PTHR11461:SF211">
    <property type="entry name" value="GH10112P-RELATED"/>
    <property type="match status" value="1"/>
</dbReference>
<dbReference type="InterPro" id="IPR036186">
    <property type="entry name" value="Serpin_sf"/>
</dbReference>
<name>A0ABN1TBP3_9ACTN</name>
<comment type="similarity">
    <text evidence="1">Belongs to the serpin family.</text>
</comment>
<evidence type="ECO:0000256" key="1">
    <source>
        <dbReference type="RuleBase" id="RU000411"/>
    </source>
</evidence>
<dbReference type="Pfam" id="PF00079">
    <property type="entry name" value="Serpin"/>
    <property type="match status" value="2"/>
</dbReference>
<dbReference type="Gene3D" id="3.30.497.10">
    <property type="entry name" value="Antithrombin, subunit I, domain 2"/>
    <property type="match status" value="2"/>
</dbReference>
<organism evidence="4 5">
    <name type="scientific">Kitasatospora arboriphila</name>
    <dbReference type="NCBI Taxonomy" id="258052"/>
    <lineage>
        <taxon>Bacteria</taxon>
        <taxon>Bacillati</taxon>
        <taxon>Actinomycetota</taxon>
        <taxon>Actinomycetes</taxon>
        <taxon>Kitasatosporales</taxon>
        <taxon>Streptomycetaceae</taxon>
        <taxon>Kitasatospora</taxon>
    </lineage>
</organism>
<evidence type="ECO:0000259" key="3">
    <source>
        <dbReference type="SMART" id="SM00093"/>
    </source>
</evidence>
<proteinExistence type="inferred from homology"/>
<feature type="region of interest" description="Disordered" evidence="2">
    <location>
        <begin position="252"/>
        <end position="272"/>
    </location>
</feature>
<reference evidence="4 5" key="1">
    <citation type="journal article" date="2019" name="Int. J. Syst. Evol. Microbiol.">
        <title>The Global Catalogue of Microorganisms (GCM) 10K type strain sequencing project: providing services to taxonomists for standard genome sequencing and annotation.</title>
        <authorList>
            <consortium name="The Broad Institute Genomics Platform"/>
            <consortium name="The Broad Institute Genome Sequencing Center for Infectious Disease"/>
            <person name="Wu L."/>
            <person name="Ma J."/>
        </authorList>
    </citation>
    <scope>NUCLEOTIDE SEQUENCE [LARGE SCALE GENOMIC DNA]</scope>
    <source>
        <strain evidence="4 5">JCM 13002</strain>
    </source>
</reference>
<evidence type="ECO:0000313" key="5">
    <source>
        <dbReference type="Proteomes" id="UP001499987"/>
    </source>
</evidence>
<dbReference type="PANTHER" id="PTHR11461">
    <property type="entry name" value="SERINE PROTEASE INHIBITOR, SERPIN"/>
    <property type="match status" value="1"/>
</dbReference>
<dbReference type="EMBL" id="BAAALD010000007">
    <property type="protein sequence ID" value="GAA1073314.1"/>
    <property type="molecule type" value="Genomic_DNA"/>
</dbReference>
<keyword evidence="5" id="KW-1185">Reference proteome</keyword>
<dbReference type="Gene3D" id="2.30.39.10">
    <property type="entry name" value="Alpha-1-antitrypsin, domain 1"/>
    <property type="match status" value="1"/>
</dbReference>
<dbReference type="SMART" id="SM00093">
    <property type="entry name" value="SERPIN"/>
    <property type="match status" value="1"/>
</dbReference>
<comment type="caution">
    <text evidence="4">The sequence shown here is derived from an EMBL/GenBank/DDBJ whole genome shotgun (WGS) entry which is preliminary data.</text>
</comment>
<evidence type="ECO:0000256" key="2">
    <source>
        <dbReference type="SAM" id="MobiDB-lite"/>
    </source>
</evidence>
<evidence type="ECO:0000313" key="4">
    <source>
        <dbReference type="EMBL" id="GAA1073314.1"/>
    </source>
</evidence>
<dbReference type="InterPro" id="IPR042178">
    <property type="entry name" value="Serpin_sf_1"/>
</dbReference>
<sequence length="400" mass="42033">METAADTARIVNALAERWATELGGTGSGGTVLTAVGVWPLLGFLAAGADGAARKELEEALGLPAEEAARRGRELLALLRDVPGAGAAVGLWTAGGVRPDPGWLAEVGRHTRGTLKGVPALDRLVLDRWARKHTGGLVRSMPLEVDRDLLLVLASAVAVRTRWRRAFQETWQHADSGPWAGRGIAALRLDSTELLDHLAVAETAAGPVTEVRLPGTADTDVHLLLGTEDAPLGRVLAAGLALLDGRARRIPAAELPTGGPWPGLTTDTRDSATPGDRLDLTTAAFTVDTTHDLLERAELFGLRTASERDSFPGICRTPPLQVSQARQQATAVFGARGFEAAAVTAVGMTRGMAARPSVLHRVTVARVRIDRPFAFLAVHRPSGLALAGGWITEPAGAHPSP</sequence>
<dbReference type="InterPro" id="IPR042185">
    <property type="entry name" value="Serpin_sf_2"/>
</dbReference>
<feature type="domain" description="Serpin" evidence="3">
    <location>
        <begin position="8"/>
        <end position="393"/>
    </location>
</feature>
<gene>
    <name evidence="4" type="ORF">GCM10009663_11650</name>
</gene>
<dbReference type="RefSeq" id="WP_344622395.1">
    <property type="nucleotide sequence ID" value="NZ_BAAALD010000007.1"/>
</dbReference>
<dbReference type="SUPFAM" id="SSF56574">
    <property type="entry name" value="Serpins"/>
    <property type="match status" value="2"/>
</dbReference>
<dbReference type="Proteomes" id="UP001499987">
    <property type="component" value="Unassembled WGS sequence"/>
</dbReference>